<evidence type="ECO:0000259" key="1">
    <source>
        <dbReference type="Pfam" id="PF17965"/>
    </source>
</evidence>
<dbReference type="RefSeq" id="WP_068813577.1">
    <property type="nucleotide sequence ID" value="NZ_MAKH01000041.1"/>
</dbReference>
<feature type="domain" description="Mub B2-like" evidence="2">
    <location>
        <begin position="288"/>
        <end position="380"/>
    </location>
</feature>
<dbReference type="AlphaFoldDB" id="A0A2N5KXS6"/>
<evidence type="ECO:0000313" key="3">
    <source>
        <dbReference type="EMBL" id="PLT11005.1"/>
    </source>
</evidence>
<dbReference type="Gene3D" id="2.60.40.4300">
    <property type="match status" value="2"/>
</dbReference>
<dbReference type="InterPro" id="IPR041495">
    <property type="entry name" value="Mub_B2"/>
</dbReference>
<name>A0A2N5KXS6_9LACO</name>
<dbReference type="Proteomes" id="UP000235119">
    <property type="component" value="Unassembled WGS sequence"/>
</dbReference>
<feature type="domain" description="Mucin binding" evidence="1">
    <location>
        <begin position="13"/>
        <end position="84"/>
    </location>
</feature>
<dbReference type="EMBL" id="PKIW01000033">
    <property type="protein sequence ID" value="PLT11005.1"/>
    <property type="molecule type" value="Genomic_DNA"/>
</dbReference>
<dbReference type="InterPro" id="IPR041558">
    <property type="entry name" value="MucBP_2"/>
</dbReference>
<sequence length="566" mass="63722">MNKFTSIFGKNIKAVVKYVDLDNDGEVLESTKKFEGKPKTQVEYDPSDEIAKYLNQGYVLERDGFDENPIFEEDVDEYVISFKHKHLVKEYEQKKIKQLVHYQGAASRTPEDSTTEIEFVHNQEIDAVDNHVIKDLGWKPKEQSFMIIGTPTLPGFVPDLIEAGGETVTAEDKDKEYTVNFTVNNKPSTSEQSAVVKFVDLSDQNKVIFQKNLTGQPNMQIEYDPEAEIKRLEDEGYSLVKNGFNDNGDIQFYGNADGYQPVFIITMKYSAVAVDAKHPNDAVDPDIYSKESKLTVKFVGVDDAPKDKVQTIHWNRTVTLLPSTKKVIESGRYDSDWKADKQYQDVKVPQIEDYHADMEVVKAPELSQDDQVITVSYAKNEAVKEAKAEPVHENESYTDDDSITDQPVAKQTEITKVVSDLEQNSTVKEQVAIINFIDVDNDGNSITSFGILNGKPGESINDLYSTENPLKIIARAGYHVVFNNFDKKGTVQRFNDNALMPQVFTIGVSKKAKGTDVLDKDATKKEIEKIKNDLAVSKEANPDYSKTMMDLTNVVSSLYDLVSKSE</sequence>
<evidence type="ECO:0000259" key="2">
    <source>
        <dbReference type="Pfam" id="PF17966"/>
    </source>
</evidence>
<gene>
    <name evidence="3" type="ORF">CYJ79_07360</name>
</gene>
<evidence type="ECO:0008006" key="5">
    <source>
        <dbReference type="Google" id="ProtNLM"/>
    </source>
</evidence>
<dbReference type="Gene3D" id="3.10.20.470">
    <property type="match status" value="3"/>
</dbReference>
<evidence type="ECO:0000313" key="4">
    <source>
        <dbReference type="Proteomes" id="UP000235119"/>
    </source>
</evidence>
<protein>
    <recommendedName>
        <fullName evidence="5">Mucus-binding protein</fullName>
    </recommendedName>
</protein>
<feature type="domain" description="Mub B2-like" evidence="2">
    <location>
        <begin position="91"/>
        <end position="184"/>
    </location>
</feature>
<reference evidence="3 4" key="1">
    <citation type="submission" date="2017-12" db="EMBL/GenBank/DDBJ databases">
        <title>Phylogenetic diversity of female urinary microbiome.</title>
        <authorList>
            <person name="Thomas-White K."/>
            <person name="Wolfe A.J."/>
        </authorList>
    </citation>
    <scope>NUCLEOTIDE SEQUENCE [LARGE SCALE GENOMIC DNA]</scope>
    <source>
        <strain evidence="3 4">UMB0085</strain>
    </source>
</reference>
<accession>A0A2N5KXS6</accession>
<dbReference type="Pfam" id="PF17966">
    <property type="entry name" value="Muc_B2"/>
    <property type="match status" value="2"/>
</dbReference>
<feature type="domain" description="Mucin binding" evidence="1">
    <location>
        <begin position="430"/>
        <end position="507"/>
    </location>
</feature>
<dbReference type="Pfam" id="PF17965">
    <property type="entry name" value="MucBP_2"/>
    <property type="match status" value="3"/>
</dbReference>
<comment type="caution">
    <text evidence="3">The sequence shown here is derived from an EMBL/GenBank/DDBJ whole genome shotgun (WGS) entry which is preliminary data.</text>
</comment>
<organism evidence="3 4">
    <name type="scientific">Lactobacillus crispatus</name>
    <dbReference type="NCBI Taxonomy" id="47770"/>
    <lineage>
        <taxon>Bacteria</taxon>
        <taxon>Bacillati</taxon>
        <taxon>Bacillota</taxon>
        <taxon>Bacilli</taxon>
        <taxon>Lactobacillales</taxon>
        <taxon>Lactobacillaceae</taxon>
        <taxon>Lactobacillus</taxon>
    </lineage>
</organism>
<proteinExistence type="predicted"/>
<feature type="domain" description="Mucin binding" evidence="1">
    <location>
        <begin position="192"/>
        <end position="265"/>
    </location>
</feature>